<accession>A0A8H2P2J4</accession>
<comment type="caution">
    <text evidence="1">The sequence shown here is derived from an EMBL/GenBank/DDBJ whole genome shotgun (WGS) entry which is preliminary data.</text>
</comment>
<proteinExistence type="predicted"/>
<dbReference type="Proteomes" id="UP000325723">
    <property type="component" value="Unassembled WGS sequence"/>
</dbReference>
<dbReference type="EMBL" id="CABVIE010000010">
    <property type="protein sequence ID" value="VVP12973.1"/>
    <property type="molecule type" value="Genomic_DNA"/>
</dbReference>
<evidence type="ECO:0000313" key="2">
    <source>
        <dbReference type="Proteomes" id="UP000325723"/>
    </source>
</evidence>
<sequence length="48" mass="5677">MSRVQGVEILQMFTYCQMVVFFHSETDRAMYSTKEKKKRCVPALKRAC</sequence>
<dbReference type="AlphaFoldDB" id="A0A8H2P2J4"/>
<organism evidence="1 2">
    <name type="scientific">Pseudomonas fluorescens</name>
    <dbReference type="NCBI Taxonomy" id="294"/>
    <lineage>
        <taxon>Bacteria</taxon>
        <taxon>Pseudomonadati</taxon>
        <taxon>Pseudomonadota</taxon>
        <taxon>Gammaproteobacteria</taxon>
        <taxon>Pseudomonadales</taxon>
        <taxon>Pseudomonadaceae</taxon>
        <taxon>Pseudomonas</taxon>
    </lineage>
</organism>
<evidence type="ECO:0000313" key="1">
    <source>
        <dbReference type="EMBL" id="VVP12973.1"/>
    </source>
</evidence>
<protein>
    <submittedName>
        <fullName evidence="1">Uncharacterized protein</fullName>
    </submittedName>
</protein>
<reference evidence="1 2" key="1">
    <citation type="submission" date="2019-09" db="EMBL/GenBank/DDBJ databases">
        <authorList>
            <person name="Chandra G."/>
            <person name="Truman W A."/>
        </authorList>
    </citation>
    <scope>NUCLEOTIDE SEQUENCE [LARGE SCALE GENOMIC DNA]</scope>
    <source>
        <strain evidence="1">PS900</strain>
    </source>
</reference>
<name>A0A8H2P2J4_PSEFL</name>
<gene>
    <name evidence="1" type="ORF">PS900_03442</name>
</gene>